<evidence type="ECO:0000256" key="2">
    <source>
        <dbReference type="SAM" id="SignalP"/>
    </source>
</evidence>
<name>A0ABS9BY06_9BACT</name>
<organism evidence="3 4">
    <name type="scientific">Mariniradius sediminis</name>
    <dbReference type="NCBI Taxonomy" id="2909237"/>
    <lineage>
        <taxon>Bacteria</taxon>
        <taxon>Pseudomonadati</taxon>
        <taxon>Bacteroidota</taxon>
        <taxon>Cytophagia</taxon>
        <taxon>Cytophagales</taxon>
        <taxon>Cyclobacteriaceae</taxon>
        <taxon>Mariniradius</taxon>
    </lineage>
</organism>
<dbReference type="PROSITE" id="PS51257">
    <property type="entry name" value="PROKAR_LIPOPROTEIN"/>
    <property type="match status" value="1"/>
</dbReference>
<dbReference type="RefSeq" id="WP_234862410.1">
    <property type="nucleotide sequence ID" value="NZ_JAKEVZ010000013.1"/>
</dbReference>
<reference evidence="3 4" key="1">
    <citation type="submission" date="2022-01" db="EMBL/GenBank/DDBJ databases">
        <title>Mariniradius saccharolyticus sp. nov., isolated from sediment of a river.</title>
        <authorList>
            <person name="Liu H."/>
        </authorList>
    </citation>
    <scope>NUCLEOTIDE SEQUENCE [LARGE SCALE GENOMIC DNA]</scope>
    <source>
        <strain evidence="3 4">RY-2</strain>
    </source>
</reference>
<gene>
    <name evidence="3" type="ORF">L0U89_15860</name>
</gene>
<feature type="compositionally biased region" description="Acidic residues" evidence="1">
    <location>
        <begin position="147"/>
        <end position="176"/>
    </location>
</feature>
<sequence>MKTIIYILSLCGMVVAMASCESSISPDDENPGGETFSCTSFSYPDTIFYVSDSAENIIKPVNPAEGTYTVFPEGLVIDEETGEIDINKSESGLRYRVTFQPVGSSQVCEFELVIAGINYEDKVYILDQNDTLAIPIFDGNRTLLTPCDDDDDDDDDNDDNDDDDDDSCKFDDDEGTGEPSLASLGIKIGSSSGKINLKKTLENGAFGASPVNGSRVDAKLFYRLNDSSLRARNRIDIRLYYFEKLSDVPQSLLDEIEEKKNSILKVNVPASLPFARVAAENPKAKPRPPYLVVVGRLQ</sequence>
<feature type="chain" id="PRO_5047410059" description="Lipoprotein" evidence="2">
    <location>
        <begin position="19"/>
        <end position="298"/>
    </location>
</feature>
<protein>
    <recommendedName>
        <fullName evidence="5">Lipoprotein</fullName>
    </recommendedName>
</protein>
<accession>A0ABS9BY06</accession>
<keyword evidence="4" id="KW-1185">Reference proteome</keyword>
<comment type="caution">
    <text evidence="3">The sequence shown here is derived from an EMBL/GenBank/DDBJ whole genome shotgun (WGS) entry which is preliminary data.</text>
</comment>
<keyword evidence="2" id="KW-0732">Signal</keyword>
<proteinExistence type="predicted"/>
<evidence type="ECO:0000313" key="4">
    <source>
        <dbReference type="Proteomes" id="UP001201449"/>
    </source>
</evidence>
<evidence type="ECO:0000313" key="3">
    <source>
        <dbReference type="EMBL" id="MCF1752535.1"/>
    </source>
</evidence>
<evidence type="ECO:0000256" key="1">
    <source>
        <dbReference type="SAM" id="MobiDB-lite"/>
    </source>
</evidence>
<evidence type="ECO:0008006" key="5">
    <source>
        <dbReference type="Google" id="ProtNLM"/>
    </source>
</evidence>
<feature type="region of interest" description="Disordered" evidence="1">
    <location>
        <begin position="146"/>
        <end position="183"/>
    </location>
</feature>
<dbReference type="EMBL" id="JAKEVZ010000013">
    <property type="protein sequence ID" value="MCF1752535.1"/>
    <property type="molecule type" value="Genomic_DNA"/>
</dbReference>
<dbReference type="Proteomes" id="UP001201449">
    <property type="component" value="Unassembled WGS sequence"/>
</dbReference>
<feature type="signal peptide" evidence="2">
    <location>
        <begin position="1"/>
        <end position="18"/>
    </location>
</feature>